<reference evidence="3" key="1">
    <citation type="journal article" date="2023" name="Commun. Biol.">
        <title>Genome analysis of Parmales, the sister group of diatoms, reveals the evolutionary specialization of diatoms from phago-mixotrophs to photoautotrophs.</title>
        <authorList>
            <person name="Ban H."/>
            <person name="Sato S."/>
            <person name="Yoshikawa S."/>
            <person name="Yamada K."/>
            <person name="Nakamura Y."/>
            <person name="Ichinomiya M."/>
            <person name="Sato N."/>
            <person name="Blanc-Mathieu R."/>
            <person name="Endo H."/>
            <person name="Kuwata A."/>
            <person name="Ogata H."/>
        </authorList>
    </citation>
    <scope>NUCLEOTIDE SEQUENCE [LARGE SCALE GENOMIC DNA]</scope>
    <source>
        <strain evidence="3">NIES 3700</strain>
    </source>
</reference>
<dbReference type="EMBL" id="BRXW01000590">
    <property type="protein sequence ID" value="GMH68146.1"/>
    <property type="molecule type" value="Genomic_DNA"/>
</dbReference>
<feature type="signal peptide" evidence="1">
    <location>
        <begin position="1"/>
        <end position="19"/>
    </location>
</feature>
<evidence type="ECO:0000313" key="2">
    <source>
        <dbReference type="EMBL" id="GMH68146.1"/>
    </source>
</evidence>
<protein>
    <submittedName>
        <fullName evidence="2">Uncharacterized protein</fullName>
    </submittedName>
</protein>
<evidence type="ECO:0000313" key="3">
    <source>
        <dbReference type="Proteomes" id="UP001165122"/>
    </source>
</evidence>
<name>A0A9W7ACI8_9STRA</name>
<dbReference type="OrthoDB" id="10508722at2759"/>
<keyword evidence="3" id="KW-1185">Reference proteome</keyword>
<proteinExistence type="predicted"/>
<dbReference type="Proteomes" id="UP001165122">
    <property type="component" value="Unassembled WGS sequence"/>
</dbReference>
<dbReference type="AlphaFoldDB" id="A0A9W7ACI8"/>
<gene>
    <name evidence="2" type="ORF">TrLO_g13716</name>
</gene>
<accession>A0A9W7ACI8</accession>
<sequence length="206" mass="23279">MFSVALGFFPIAFLPSTHSTNFFSKSGPRPSGSPLSKATKLHYLNGDDALGADLSFLAQKIKATQHYDPISSNLYQSYLSYHSNSLTLDSEAFAATTLLLSLHLQRHERPKQTRRVFINFFKVLGAHSSHPPLFGVTVDFDINRIRHATRVLQAWGLFEAQQGDGLGGEVLREVVMFDPTLHPVLKWQVMEKRKKRDLRKKEKVNV</sequence>
<evidence type="ECO:0000256" key="1">
    <source>
        <dbReference type="SAM" id="SignalP"/>
    </source>
</evidence>
<feature type="chain" id="PRO_5040778944" evidence="1">
    <location>
        <begin position="20"/>
        <end position="206"/>
    </location>
</feature>
<comment type="caution">
    <text evidence="2">The sequence shown here is derived from an EMBL/GenBank/DDBJ whole genome shotgun (WGS) entry which is preliminary data.</text>
</comment>
<keyword evidence="1" id="KW-0732">Signal</keyword>
<organism evidence="2 3">
    <name type="scientific">Triparma laevis f. longispina</name>
    <dbReference type="NCBI Taxonomy" id="1714387"/>
    <lineage>
        <taxon>Eukaryota</taxon>
        <taxon>Sar</taxon>
        <taxon>Stramenopiles</taxon>
        <taxon>Ochrophyta</taxon>
        <taxon>Bolidophyceae</taxon>
        <taxon>Parmales</taxon>
        <taxon>Triparmaceae</taxon>
        <taxon>Triparma</taxon>
    </lineage>
</organism>